<evidence type="ECO:0000313" key="1">
    <source>
        <dbReference type="EMBL" id="KXA42340.1"/>
    </source>
</evidence>
<gene>
    <name evidence="1" type="ORF">HMPREF3226_00697</name>
</gene>
<dbReference type="PATRIC" id="fig|28128.5.peg.704"/>
<reference evidence="2" key="1">
    <citation type="submission" date="2016-01" db="EMBL/GenBank/DDBJ databases">
        <authorList>
            <person name="Mitreva M."/>
            <person name="Pepin K.H."/>
            <person name="Mihindukulasuriya K.A."/>
            <person name="Fulton R."/>
            <person name="Fronick C."/>
            <person name="O'Laughlin M."/>
            <person name="Miner T."/>
            <person name="Herter B."/>
            <person name="Rosa B.A."/>
            <person name="Cordes M."/>
            <person name="Tomlinson C."/>
            <person name="Wollam A."/>
            <person name="Palsikar V.B."/>
            <person name="Mardis E.R."/>
            <person name="Wilson R.K."/>
        </authorList>
    </citation>
    <scope>NUCLEOTIDE SEQUENCE [LARGE SCALE GENOMIC DNA]</scope>
    <source>
        <strain evidence="2">MJR7716</strain>
    </source>
</reference>
<dbReference type="EMBL" id="LRQG01000037">
    <property type="protein sequence ID" value="KXA42340.1"/>
    <property type="molecule type" value="Genomic_DNA"/>
</dbReference>
<dbReference type="Proteomes" id="UP000070533">
    <property type="component" value="Unassembled WGS sequence"/>
</dbReference>
<proteinExistence type="predicted"/>
<sequence>MRELVVGTLFEAPTTAIRKAQESNGMLNFEKTAPDPVTYPHT</sequence>
<keyword evidence="2" id="KW-1185">Reference proteome</keyword>
<dbReference type="AlphaFoldDB" id="A0A133QHI5"/>
<accession>A0A133QHI5</accession>
<organism evidence="1 2">
    <name type="scientific">Prevotella corporis</name>
    <dbReference type="NCBI Taxonomy" id="28128"/>
    <lineage>
        <taxon>Bacteria</taxon>
        <taxon>Pseudomonadati</taxon>
        <taxon>Bacteroidota</taxon>
        <taxon>Bacteroidia</taxon>
        <taxon>Bacteroidales</taxon>
        <taxon>Prevotellaceae</taxon>
        <taxon>Prevotella</taxon>
    </lineage>
</organism>
<name>A0A133QHI5_9BACT</name>
<comment type="caution">
    <text evidence="1">The sequence shown here is derived from an EMBL/GenBank/DDBJ whole genome shotgun (WGS) entry which is preliminary data.</text>
</comment>
<evidence type="ECO:0000313" key="2">
    <source>
        <dbReference type="Proteomes" id="UP000070533"/>
    </source>
</evidence>
<protein>
    <submittedName>
        <fullName evidence="1">Uncharacterized protein</fullName>
    </submittedName>
</protein>
<dbReference type="STRING" id="28128.HMPREF3226_00697"/>